<sequence>MTARKRTMTPTGSSTEDYLGSQNTNLGKRPKTSQTTFETQSSMSMDMTLRRSKRLNATVASQENATSSKATFKPPRPAHPQTVPGSVLRKPVAFAPGHPPVAVSITT</sequence>
<feature type="region of interest" description="Disordered" evidence="1">
    <location>
        <begin position="1"/>
        <end position="85"/>
    </location>
</feature>
<dbReference type="AlphaFoldDB" id="A0AAE1YY78"/>
<dbReference type="Proteomes" id="UP001293254">
    <property type="component" value="Unassembled WGS sequence"/>
</dbReference>
<keyword evidence="3" id="KW-1185">Reference proteome</keyword>
<organism evidence="2 3">
    <name type="scientific">Sesamum alatum</name>
    <dbReference type="NCBI Taxonomy" id="300844"/>
    <lineage>
        <taxon>Eukaryota</taxon>
        <taxon>Viridiplantae</taxon>
        <taxon>Streptophyta</taxon>
        <taxon>Embryophyta</taxon>
        <taxon>Tracheophyta</taxon>
        <taxon>Spermatophyta</taxon>
        <taxon>Magnoliopsida</taxon>
        <taxon>eudicotyledons</taxon>
        <taxon>Gunneridae</taxon>
        <taxon>Pentapetalae</taxon>
        <taxon>asterids</taxon>
        <taxon>lamiids</taxon>
        <taxon>Lamiales</taxon>
        <taxon>Pedaliaceae</taxon>
        <taxon>Sesamum</taxon>
    </lineage>
</organism>
<dbReference type="EMBL" id="JACGWO010000001">
    <property type="protein sequence ID" value="KAK4438659.1"/>
    <property type="molecule type" value="Genomic_DNA"/>
</dbReference>
<evidence type="ECO:0000256" key="1">
    <source>
        <dbReference type="SAM" id="MobiDB-lite"/>
    </source>
</evidence>
<comment type="caution">
    <text evidence="2">The sequence shown here is derived from an EMBL/GenBank/DDBJ whole genome shotgun (WGS) entry which is preliminary data.</text>
</comment>
<evidence type="ECO:0000313" key="2">
    <source>
        <dbReference type="EMBL" id="KAK4438659.1"/>
    </source>
</evidence>
<feature type="compositionally biased region" description="Polar residues" evidence="1">
    <location>
        <begin position="8"/>
        <end position="45"/>
    </location>
</feature>
<feature type="compositionally biased region" description="Polar residues" evidence="1">
    <location>
        <begin position="58"/>
        <end position="70"/>
    </location>
</feature>
<gene>
    <name evidence="2" type="ORF">Salat_0200400</name>
</gene>
<reference evidence="2" key="1">
    <citation type="submission" date="2020-06" db="EMBL/GenBank/DDBJ databases">
        <authorList>
            <person name="Li T."/>
            <person name="Hu X."/>
            <person name="Zhang T."/>
            <person name="Song X."/>
            <person name="Zhang H."/>
            <person name="Dai N."/>
            <person name="Sheng W."/>
            <person name="Hou X."/>
            <person name="Wei L."/>
        </authorList>
    </citation>
    <scope>NUCLEOTIDE SEQUENCE</scope>
    <source>
        <strain evidence="2">3651</strain>
        <tissue evidence="2">Leaf</tissue>
    </source>
</reference>
<protein>
    <submittedName>
        <fullName evidence="2">Uncharacterized protein</fullName>
    </submittedName>
</protein>
<accession>A0AAE1YY78</accession>
<proteinExistence type="predicted"/>
<name>A0AAE1YY78_9LAMI</name>
<evidence type="ECO:0000313" key="3">
    <source>
        <dbReference type="Proteomes" id="UP001293254"/>
    </source>
</evidence>
<reference evidence="2" key="2">
    <citation type="journal article" date="2024" name="Plant">
        <title>Genomic evolution and insights into agronomic trait innovations of Sesamum species.</title>
        <authorList>
            <person name="Miao H."/>
            <person name="Wang L."/>
            <person name="Qu L."/>
            <person name="Liu H."/>
            <person name="Sun Y."/>
            <person name="Le M."/>
            <person name="Wang Q."/>
            <person name="Wei S."/>
            <person name="Zheng Y."/>
            <person name="Lin W."/>
            <person name="Duan Y."/>
            <person name="Cao H."/>
            <person name="Xiong S."/>
            <person name="Wang X."/>
            <person name="Wei L."/>
            <person name="Li C."/>
            <person name="Ma Q."/>
            <person name="Ju M."/>
            <person name="Zhao R."/>
            <person name="Li G."/>
            <person name="Mu C."/>
            <person name="Tian Q."/>
            <person name="Mei H."/>
            <person name="Zhang T."/>
            <person name="Gao T."/>
            <person name="Zhang H."/>
        </authorList>
    </citation>
    <scope>NUCLEOTIDE SEQUENCE</scope>
    <source>
        <strain evidence="2">3651</strain>
    </source>
</reference>